<dbReference type="AlphaFoldDB" id="A0A6A6CM97"/>
<evidence type="ECO:0000313" key="8">
    <source>
        <dbReference type="Proteomes" id="UP000799537"/>
    </source>
</evidence>
<comment type="subcellular location">
    <subcellularLocation>
        <location evidence="2">Cell envelope</location>
    </subcellularLocation>
</comment>
<reference evidence="7" key="1">
    <citation type="journal article" date="2020" name="Stud. Mycol.">
        <title>101 Dothideomycetes genomes: a test case for predicting lifestyles and emergence of pathogens.</title>
        <authorList>
            <person name="Haridas S."/>
            <person name="Albert R."/>
            <person name="Binder M."/>
            <person name="Bloem J."/>
            <person name="Labutti K."/>
            <person name="Salamov A."/>
            <person name="Andreopoulos B."/>
            <person name="Baker S."/>
            <person name="Barry K."/>
            <person name="Bills G."/>
            <person name="Bluhm B."/>
            <person name="Cannon C."/>
            <person name="Castanera R."/>
            <person name="Culley D."/>
            <person name="Daum C."/>
            <person name="Ezra D."/>
            <person name="Gonzalez J."/>
            <person name="Henrissat B."/>
            <person name="Kuo A."/>
            <person name="Liang C."/>
            <person name="Lipzen A."/>
            <person name="Lutzoni F."/>
            <person name="Magnuson J."/>
            <person name="Mondo S."/>
            <person name="Nolan M."/>
            <person name="Ohm R."/>
            <person name="Pangilinan J."/>
            <person name="Park H.-J."/>
            <person name="Ramirez L."/>
            <person name="Alfaro M."/>
            <person name="Sun H."/>
            <person name="Tritt A."/>
            <person name="Yoshinaga Y."/>
            <person name="Zwiers L.-H."/>
            <person name="Turgeon B."/>
            <person name="Goodwin S."/>
            <person name="Spatafora J."/>
            <person name="Crous P."/>
            <person name="Grigoriev I."/>
        </authorList>
    </citation>
    <scope>NUCLEOTIDE SEQUENCE</scope>
    <source>
        <strain evidence="7">ATCC 36951</strain>
    </source>
</reference>
<feature type="signal peptide" evidence="6">
    <location>
        <begin position="1"/>
        <end position="20"/>
    </location>
</feature>
<dbReference type="GeneID" id="54559259"/>
<keyword evidence="5 7" id="KW-0378">Hydrolase</keyword>
<dbReference type="GO" id="GO:0005576">
    <property type="term" value="C:extracellular region"/>
    <property type="evidence" value="ECO:0007669"/>
    <property type="project" value="TreeGrafter"/>
</dbReference>
<evidence type="ECO:0000256" key="3">
    <source>
        <dbReference type="ARBA" id="ARBA00008773"/>
    </source>
</evidence>
<dbReference type="EMBL" id="ML993591">
    <property type="protein sequence ID" value="KAF2168275.1"/>
    <property type="molecule type" value="Genomic_DNA"/>
</dbReference>
<dbReference type="RefSeq" id="XP_033669164.1">
    <property type="nucleotide sequence ID" value="XM_033805987.1"/>
</dbReference>
<dbReference type="GO" id="GO:0009277">
    <property type="term" value="C:fungal-type cell wall"/>
    <property type="evidence" value="ECO:0007669"/>
    <property type="project" value="TreeGrafter"/>
</dbReference>
<organism evidence="7 8">
    <name type="scientific">Zasmidium cellare ATCC 36951</name>
    <dbReference type="NCBI Taxonomy" id="1080233"/>
    <lineage>
        <taxon>Eukaryota</taxon>
        <taxon>Fungi</taxon>
        <taxon>Dikarya</taxon>
        <taxon>Ascomycota</taxon>
        <taxon>Pezizomycotina</taxon>
        <taxon>Dothideomycetes</taxon>
        <taxon>Dothideomycetidae</taxon>
        <taxon>Mycosphaerellales</taxon>
        <taxon>Mycosphaerellaceae</taxon>
        <taxon>Zasmidium</taxon>
    </lineage>
</organism>
<evidence type="ECO:0000256" key="6">
    <source>
        <dbReference type="SAM" id="SignalP"/>
    </source>
</evidence>
<keyword evidence="6" id="KW-0732">Signal</keyword>
<dbReference type="GO" id="GO:0009986">
    <property type="term" value="C:cell surface"/>
    <property type="evidence" value="ECO:0007669"/>
    <property type="project" value="TreeGrafter"/>
</dbReference>
<evidence type="ECO:0000256" key="5">
    <source>
        <dbReference type="ARBA" id="ARBA00022801"/>
    </source>
</evidence>
<accession>A0A6A6CM97</accession>
<dbReference type="PANTHER" id="PTHR16631:SF13">
    <property type="entry name" value="GLUCAN ENDO-1,3-BETA-GLUCOSIDASE EGLC-RELATED"/>
    <property type="match status" value="1"/>
</dbReference>
<gene>
    <name evidence="7" type="ORF">M409DRAFT_21713</name>
</gene>
<comment type="similarity">
    <text evidence="3">Belongs to the glycosyl hydrolase 17 family.</text>
</comment>
<dbReference type="GO" id="GO:0042973">
    <property type="term" value="F:glucan endo-1,3-beta-D-glucosidase activity"/>
    <property type="evidence" value="ECO:0007669"/>
    <property type="project" value="UniProtKB-EC"/>
</dbReference>
<proteinExistence type="inferred from homology"/>
<evidence type="ECO:0000256" key="4">
    <source>
        <dbReference type="ARBA" id="ARBA00012780"/>
    </source>
</evidence>
<protein>
    <recommendedName>
        <fullName evidence="4">glucan endo-1,3-beta-D-glucosidase</fullName>
        <ecNumber evidence="4">3.2.1.39</ecNumber>
    </recommendedName>
</protein>
<evidence type="ECO:0000256" key="2">
    <source>
        <dbReference type="ARBA" id="ARBA00004196"/>
    </source>
</evidence>
<sequence>MRLLLLLLLLLLALIGSAAAQAIRGFNSGGIGPKGPKSQQDFEAEFNKIKNLPGTGPFTSIRLFTMIQPNTASDPTVAIPAAISTQTRLLLGLWASAGQDAFNNELTALKAAITQHGEKFTSLIDAISCGSEDLYRITPTGIANKAGIGASPDTLVQYIQQLRDAIKDTPASGAKITHVDTWTAWVNESNFAVTKAVDWLGMDGYPYYEKEHENTISNAGQLFFDSYNKTVAVSQGKPVHVTETGWPVAGPKSGLAVASVENAKKYWDQVACRLLGSVDTWWFTLDDAKADPGEISFSSIKPDLGDPLFELSCPGE</sequence>
<dbReference type="InterPro" id="IPR017853">
    <property type="entry name" value="GH"/>
</dbReference>
<dbReference type="GO" id="GO:0071555">
    <property type="term" value="P:cell wall organization"/>
    <property type="evidence" value="ECO:0007669"/>
    <property type="project" value="TreeGrafter"/>
</dbReference>
<comment type="catalytic activity">
    <reaction evidence="1">
        <text>Hydrolysis of (1-&gt;3)-beta-D-glucosidic linkages in (1-&gt;3)-beta-D-glucans.</text>
        <dbReference type="EC" id="3.2.1.39"/>
    </reaction>
</comment>
<evidence type="ECO:0000313" key="7">
    <source>
        <dbReference type="EMBL" id="KAF2168275.1"/>
    </source>
</evidence>
<name>A0A6A6CM97_ZASCE</name>
<dbReference type="OrthoDB" id="77201at2759"/>
<dbReference type="Proteomes" id="UP000799537">
    <property type="component" value="Unassembled WGS sequence"/>
</dbReference>
<dbReference type="PANTHER" id="PTHR16631">
    <property type="entry name" value="GLUCAN 1,3-BETA-GLUCOSIDASE"/>
    <property type="match status" value="1"/>
</dbReference>
<dbReference type="SUPFAM" id="SSF51445">
    <property type="entry name" value="(Trans)glycosidases"/>
    <property type="match status" value="1"/>
</dbReference>
<keyword evidence="8" id="KW-1185">Reference proteome</keyword>
<evidence type="ECO:0000256" key="1">
    <source>
        <dbReference type="ARBA" id="ARBA00000382"/>
    </source>
</evidence>
<dbReference type="EC" id="3.2.1.39" evidence="4"/>
<feature type="chain" id="PRO_5025533351" description="glucan endo-1,3-beta-D-glucosidase" evidence="6">
    <location>
        <begin position="21"/>
        <end position="316"/>
    </location>
</feature>
<dbReference type="Gene3D" id="3.20.20.80">
    <property type="entry name" value="Glycosidases"/>
    <property type="match status" value="1"/>
</dbReference>
<dbReference type="InterPro" id="IPR050732">
    <property type="entry name" value="Beta-glucan_modifiers"/>
</dbReference>